<dbReference type="EMBL" id="JANPWB010000014">
    <property type="protein sequence ID" value="KAJ1098390.1"/>
    <property type="molecule type" value="Genomic_DNA"/>
</dbReference>
<organism evidence="1 2">
    <name type="scientific">Pleurodeles waltl</name>
    <name type="common">Iberian ribbed newt</name>
    <dbReference type="NCBI Taxonomy" id="8319"/>
    <lineage>
        <taxon>Eukaryota</taxon>
        <taxon>Metazoa</taxon>
        <taxon>Chordata</taxon>
        <taxon>Craniata</taxon>
        <taxon>Vertebrata</taxon>
        <taxon>Euteleostomi</taxon>
        <taxon>Amphibia</taxon>
        <taxon>Batrachia</taxon>
        <taxon>Caudata</taxon>
        <taxon>Salamandroidea</taxon>
        <taxon>Salamandridae</taxon>
        <taxon>Pleurodelinae</taxon>
        <taxon>Pleurodeles</taxon>
    </lineage>
</organism>
<evidence type="ECO:0000313" key="1">
    <source>
        <dbReference type="EMBL" id="KAJ1098390.1"/>
    </source>
</evidence>
<protein>
    <submittedName>
        <fullName evidence="1">Uncharacterized protein</fullName>
    </submittedName>
</protein>
<accession>A0AAV7ME03</accession>
<keyword evidence="2" id="KW-1185">Reference proteome</keyword>
<dbReference type="AlphaFoldDB" id="A0AAV7ME03"/>
<comment type="caution">
    <text evidence="1">The sequence shown here is derived from an EMBL/GenBank/DDBJ whole genome shotgun (WGS) entry which is preliminary data.</text>
</comment>
<proteinExistence type="predicted"/>
<name>A0AAV7ME03_PLEWA</name>
<reference evidence="1" key="1">
    <citation type="journal article" date="2022" name="bioRxiv">
        <title>Sequencing and chromosome-scale assembly of the giantPleurodeles waltlgenome.</title>
        <authorList>
            <person name="Brown T."/>
            <person name="Elewa A."/>
            <person name="Iarovenko S."/>
            <person name="Subramanian E."/>
            <person name="Araus A.J."/>
            <person name="Petzold A."/>
            <person name="Susuki M."/>
            <person name="Suzuki K.-i.T."/>
            <person name="Hayashi T."/>
            <person name="Toyoda A."/>
            <person name="Oliveira C."/>
            <person name="Osipova E."/>
            <person name="Leigh N.D."/>
            <person name="Simon A."/>
            <person name="Yun M.H."/>
        </authorList>
    </citation>
    <scope>NUCLEOTIDE SEQUENCE</scope>
    <source>
        <strain evidence="1">20211129_DDA</strain>
        <tissue evidence="1">Liver</tissue>
    </source>
</reference>
<sequence length="104" mass="11747">MNRYPADSLAPPFLLRVEPACSTTMSSQRNAKKNTTLKDIRQTLVKETRPEWGDPFTCTTAGRYGCSRLPESPVMRTFLENPFGTHRDDKAALKQDIAVDMKDI</sequence>
<evidence type="ECO:0000313" key="2">
    <source>
        <dbReference type="Proteomes" id="UP001066276"/>
    </source>
</evidence>
<dbReference type="Proteomes" id="UP001066276">
    <property type="component" value="Chromosome 10"/>
</dbReference>
<gene>
    <name evidence="1" type="ORF">NDU88_003501</name>
</gene>